<sequence>MRVWLDPNRMAARGISAGELAQALRDNNVQAAPGQAKGLYVVSNIQGNTDLVNVAEFRDLVVKRDGDAIVRLGDVATF</sequence>
<comment type="caution">
    <text evidence="1">The sequence shown here is derived from an EMBL/GenBank/DDBJ whole genome shotgun (WGS) entry which is preliminary data.</text>
</comment>
<evidence type="ECO:0000313" key="2">
    <source>
        <dbReference type="Proteomes" id="UP000740926"/>
    </source>
</evidence>
<dbReference type="PANTHER" id="PTHR32063">
    <property type="match status" value="1"/>
</dbReference>
<dbReference type="InterPro" id="IPR027463">
    <property type="entry name" value="AcrB_DN_DC_subdom"/>
</dbReference>
<dbReference type="Gene3D" id="3.30.2090.10">
    <property type="entry name" value="Multidrug efflux transporter AcrB TolC docking domain, DN and DC subdomains"/>
    <property type="match status" value="1"/>
</dbReference>
<dbReference type="PANTHER" id="PTHR32063:SF28">
    <property type="entry name" value="BLR2861 PROTEIN"/>
    <property type="match status" value="1"/>
</dbReference>
<protein>
    <submittedName>
        <fullName evidence="1">Uncharacterized protein</fullName>
    </submittedName>
</protein>
<accession>A0A9P6XNG5</accession>
<reference evidence="1 2" key="1">
    <citation type="journal article" date="2020" name="Microb. Genom.">
        <title>Genetic diversity of clinical and environmental Mucorales isolates obtained from an investigation of mucormycosis cases among solid organ transplant recipients.</title>
        <authorList>
            <person name="Nguyen M.H."/>
            <person name="Kaul D."/>
            <person name="Muto C."/>
            <person name="Cheng S.J."/>
            <person name="Richter R.A."/>
            <person name="Bruno V.M."/>
            <person name="Liu G."/>
            <person name="Beyhan S."/>
            <person name="Sundermann A.J."/>
            <person name="Mounaud S."/>
            <person name="Pasculle A.W."/>
            <person name="Nierman W.C."/>
            <person name="Driscoll E."/>
            <person name="Cumbie R."/>
            <person name="Clancy C.J."/>
            <person name="Dupont C.L."/>
        </authorList>
    </citation>
    <scope>NUCLEOTIDE SEQUENCE [LARGE SCALE GENOMIC DNA]</scope>
    <source>
        <strain evidence="1 2">GL24</strain>
    </source>
</reference>
<gene>
    <name evidence="1" type="ORF">G6F50_018369</name>
</gene>
<evidence type="ECO:0000313" key="1">
    <source>
        <dbReference type="EMBL" id="KAG1526689.1"/>
    </source>
</evidence>
<name>A0A9P6XNG5_9FUNG</name>
<dbReference type="SUPFAM" id="SSF82714">
    <property type="entry name" value="Multidrug efflux transporter AcrB TolC docking domain, DN and DC subdomains"/>
    <property type="match status" value="1"/>
</dbReference>
<dbReference type="GO" id="GO:0005886">
    <property type="term" value="C:plasma membrane"/>
    <property type="evidence" value="ECO:0007669"/>
    <property type="project" value="TreeGrafter"/>
</dbReference>
<dbReference type="Proteomes" id="UP000740926">
    <property type="component" value="Unassembled WGS sequence"/>
</dbReference>
<dbReference type="EMBL" id="JAANIU010017483">
    <property type="protein sequence ID" value="KAG1526689.1"/>
    <property type="molecule type" value="Genomic_DNA"/>
</dbReference>
<organism evidence="1 2">
    <name type="scientific">Rhizopus delemar</name>
    <dbReference type="NCBI Taxonomy" id="936053"/>
    <lineage>
        <taxon>Eukaryota</taxon>
        <taxon>Fungi</taxon>
        <taxon>Fungi incertae sedis</taxon>
        <taxon>Mucoromycota</taxon>
        <taxon>Mucoromycotina</taxon>
        <taxon>Mucoromycetes</taxon>
        <taxon>Mucorales</taxon>
        <taxon>Mucorineae</taxon>
        <taxon>Rhizopodaceae</taxon>
        <taxon>Rhizopus</taxon>
    </lineage>
</organism>
<dbReference type="Pfam" id="PF00873">
    <property type="entry name" value="ACR_tran"/>
    <property type="match status" value="1"/>
</dbReference>
<dbReference type="AlphaFoldDB" id="A0A9P6XNG5"/>
<dbReference type="InterPro" id="IPR001036">
    <property type="entry name" value="Acrflvin-R"/>
</dbReference>
<proteinExistence type="predicted"/>
<dbReference type="GO" id="GO:0042910">
    <property type="term" value="F:xenobiotic transmembrane transporter activity"/>
    <property type="evidence" value="ECO:0007669"/>
    <property type="project" value="TreeGrafter"/>
</dbReference>
<keyword evidence="2" id="KW-1185">Reference proteome</keyword>